<name>A0ABU5IDH7_9BURK</name>
<evidence type="ECO:0000313" key="2">
    <source>
        <dbReference type="Proteomes" id="UP001293718"/>
    </source>
</evidence>
<keyword evidence="2" id="KW-1185">Reference proteome</keyword>
<dbReference type="Pfam" id="PF05944">
    <property type="entry name" value="Phage_term_smal"/>
    <property type="match status" value="1"/>
</dbReference>
<evidence type="ECO:0000313" key="1">
    <source>
        <dbReference type="EMBL" id="MDZ5457012.1"/>
    </source>
</evidence>
<sequence length="234" mass="25637">MSRCSPALRHQREVLARQAAAAAPHGGHVQGSAYEVTLAQLVEHRRTLKDIQSVERKIEAKATMLPAYDAWIDGALQAGNGAQDEVLTTVLVWHIDVGNYARALQIARYVVQHGLQMPDRYERGVPVVLIDEYSIAALTGRMPHELALQVLPEVLQLTAEHDAPDQARAKLHKAIGYALIRKSGSADVDVSAVAEPVARTALGHLQRALHLHDLVGVKKDIERLERRLRPAAPG</sequence>
<comment type="caution">
    <text evidence="1">The sequence shown here is derived from an EMBL/GenBank/DDBJ whole genome shotgun (WGS) entry which is preliminary data.</text>
</comment>
<proteinExistence type="predicted"/>
<dbReference type="Proteomes" id="UP001293718">
    <property type="component" value="Unassembled WGS sequence"/>
</dbReference>
<dbReference type="EMBL" id="JAXOJX010000013">
    <property type="protein sequence ID" value="MDZ5457012.1"/>
    <property type="molecule type" value="Genomic_DNA"/>
</dbReference>
<protein>
    <submittedName>
        <fullName evidence="1">Phage terminase small subunit</fullName>
    </submittedName>
</protein>
<gene>
    <name evidence="1" type="primary">gpM</name>
    <name evidence="1" type="ORF">SM757_10570</name>
</gene>
<reference evidence="1 2" key="1">
    <citation type="submission" date="2023-11" db="EMBL/GenBank/DDBJ databases">
        <title>Draft genome of Azohydromonas lata strain H1 (DSM1123), a polyhydroxyalkanoate producer.</title>
        <authorList>
            <person name="Traversa D."/>
            <person name="D'Addabbo P."/>
            <person name="Pazzani C."/>
            <person name="Manzari C."/>
            <person name="Chiara M."/>
            <person name="Scrascia M."/>
        </authorList>
    </citation>
    <scope>NUCLEOTIDE SEQUENCE [LARGE SCALE GENOMIC DNA]</scope>
    <source>
        <strain evidence="1 2">H1</strain>
    </source>
</reference>
<accession>A0ABU5IDH7</accession>
<dbReference type="InterPro" id="IPR010270">
    <property type="entry name" value="Phage_P2_GpM"/>
</dbReference>
<organism evidence="1 2">
    <name type="scientific">Azohydromonas lata</name>
    <dbReference type="NCBI Taxonomy" id="45677"/>
    <lineage>
        <taxon>Bacteria</taxon>
        <taxon>Pseudomonadati</taxon>
        <taxon>Pseudomonadota</taxon>
        <taxon>Betaproteobacteria</taxon>
        <taxon>Burkholderiales</taxon>
        <taxon>Sphaerotilaceae</taxon>
        <taxon>Azohydromonas</taxon>
    </lineage>
</organism>
<dbReference type="RefSeq" id="WP_322465439.1">
    <property type="nucleotide sequence ID" value="NZ_JAXOJX010000013.1"/>
</dbReference>